<keyword evidence="1" id="KW-0472">Membrane</keyword>
<name>A0AAD4C7P6_BOLED</name>
<sequence length="77" mass="8797">MSVHLIWGYIVLAPVYFVQRAFHRNVFQVNRRVILSLADDFLPSLSPQPAPINCSPTAFKCSFYTPSHHLPGRLRTT</sequence>
<evidence type="ECO:0000313" key="3">
    <source>
        <dbReference type="Proteomes" id="UP001194468"/>
    </source>
</evidence>
<dbReference type="EMBL" id="WHUW01000002">
    <property type="protein sequence ID" value="KAF8450448.1"/>
    <property type="molecule type" value="Genomic_DNA"/>
</dbReference>
<keyword evidence="1" id="KW-0812">Transmembrane</keyword>
<reference evidence="2" key="1">
    <citation type="submission" date="2019-10" db="EMBL/GenBank/DDBJ databases">
        <authorList>
            <consortium name="DOE Joint Genome Institute"/>
            <person name="Kuo A."/>
            <person name="Miyauchi S."/>
            <person name="Kiss E."/>
            <person name="Drula E."/>
            <person name="Kohler A."/>
            <person name="Sanchez-Garcia M."/>
            <person name="Andreopoulos B."/>
            <person name="Barry K.W."/>
            <person name="Bonito G."/>
            <person name="Buee M."/>
            <person name="Carver A."/>
            <person name="Chen C."/>
            <person name="Cichocki N."/>
            <person name="Clum A."/>
            <person name="Culley D."/>
            <person name="Crous P.W."/>
            <person name="Fauchery L."/>
            <person name="Girlanda M."/>
            <person name="Hayes R."/>
            <person name="Keri Z."/>
            <person name="LaButti K."/>
            <person name="Lipzen A."/>
            <person name="Lombard V."/>
            <person name="Magnuson J."/>
            <person name="Maillard F."/>
            <person name="Morin E."/>
            <person name="Murat C."/>
            <person name="Nolan M."/>
            <person name="Ohm R."/>
            <person name="Pangilinan J."/>
            <person name="Pereira M."/>
            <person name="Perotto S."/>
            <person name="Peter M."/>
            <person name="Riley R."/>
            <person name="Sitrit Y."/>
            <person name="Stielow B."/>
            <person name="Szollosi G."/>
            <person name="Zifcakova L."/>
            <person name="Stursova M."/>
            <person name="Spatafora J.W."/>
            <person name="Tedersoo L."/>
            <person name="Vaario L.-M."/>
            <person name="Yamada A."/>
            <person name="Yan M."/>
            <person name="Wang P."/>
            <person name="Xu J."/>
            <person name="Bruns T."/>
            <person name="Baldrian P."/>
            <person name="Vilgalys R."/>
            <person name="Henrissat B."/>
            <person name="Grigoriev I.V."/>
            <person name="Hibbett D."/>
            <person name="Nagy L.G."/>
            <person name="Martin F.M."/>
        </authorList>
    </citation>
    <scope>NUCLEOTIDE SEQUENCE</scope>
    <source>
        <strain evidence="2">BED1</strain>
    </source>
</reference>
<comment type="caution">
    <text evidence="2">The sequence shown here is derived from an EMBL/GenBank/DDBJ whole genome shotgun (WGS) entry which is preliminary data.</text>
</comment>
<reference evidence="2" key="2">
    <citation type="journal article" date="2020" name="Nat. Commun.">
        <title>Large-scale genome sequencing of mycorrhizal fungi provides insights into the early evolution of symbiotic traits.</title>
        <authorList>
            <person name="Miyauchi S."/>
            <person name="Kiss E."/>
            <person name="Kuo A."/>
            <person name="Drula E."/>
            <person name="Kohler A."/>
            <person name="Sanchez-Garcia M."/>
            <person name="Morin E."/>
            <person name="Andreopoulos B."/>
            <person name="Barry K.W."/>
            <person name="Bonito G."/>
            <person name="Buee M."/>
            <person name="Carver A."/>
            <person name="Chen C."/>
            <person name="Cichocki N."/>
            <person name="Clum A."/>
            <person name="Culley D."/>
            <person name="Crous P.W."/>
            <person name="Fauchery L."/>
            <person name="Girlanda M."/>
            <person name="Hayes R.D."/>
            <person name="Keri Z."/>
            <person name="LaButti K."/>
            <person name="Lipzen A."/>
            <person name="Lombard V."/>
            <person name="Magnuson J."/>
            <person name="Maillard F."/>
            <person name="Murat C."/>
            <person name="Nolan M."/>
            <person name="Ohm R.A."/>
            <person name="Pangilinan J."/>
            <person name="Pereira M.F."/>
            <person name="Perotto S."/>
            <person name="Peter M."/>
            <person name="Pfister S."/>
            <person name="Riley R."/>
            <person name="Sitrit Y."/>
            <person name="Stielow J.B."/>
            <person name="Szollosi G."/>
            <person name="Zifcakova L."/>
            <person name="Stursova M."/>
            <person name="Spatafora J.W."/>
            <person name="Tedersoo L."/>
            <person name="Vaario L.M."/>
            <person name="Yamada A."/>
            <person name="Yan M."/>
            <person name="Wang P."/>
            <person name="Xu J."/>
            <person name="Bruns T."/>
            <person name="Baldrian P."/>
            <person name="Vilgalys R."/>
            <person name="Dunand C."/>
            <person name="Henrissat B."/>
            <person name="Grigoriev I.V."/>
            <person name="Hibbett D."/>
            <person name="Nagy L.G."/>
            <person name="Martin F.M."/>
        </authorList>
    </citation>
    <scope>NUCLEOTIDE SEQUENCE</scope>
    <source>
        <strain evidence="2">BED1</strain>
    </source>
</reference>
<dbReference type="Proteomes" id="UP001194468">
    <property type="component" value="Unassembled WGS sequence"/>
</dbReference>
<protein>
    <submittedName>
        <fullName evidence="2">Uncharacterized protein</fullName>
    </submittedName>
</protein>
<accession>A0AAD4C7P6</accession>
<dbReference type="AlphaFoldDB" id="A0AAD4C7P6"/>
<feature type="transmembrane region" description="Helical" evidence="1">
    <location>
        <begin position="6"/>
        <end position="22"/>
    </location>
</feature>
<keyword evidence="1" id="KW-1133">Transmembrane helix</keyword>
<evidence type="ECO:0000313" key="2">
    <source>
        <dbReference type="EMBL" id="KAF8450448.1"/>
    </source>
</evidence>
<keyword evidence="3" id="KW-1185">Reference proteome</keyword>
<gene>
    <name evidence="2" type="ORF">L210DRAFT_288667</name>
</gene>
<organism evidence="2 3">
    <name type="scientific">Boletus edulis BED1</name>
    <dbReference type="NCBI Taxonomy" id="1328754"/>
    <lineage>
        <taxon>Eukaryota</taxon>
        <taxon>Fungi</taxon>
        <taxon>Dikarya</taxon>
        <taxon>Basidiomycota</taxon>
        <taxon>Agaricomycotina</taxon>
        <taxon>Agaricomycetes</taxon>
        <taxon>Agaricomycetidae</taxon>
        <taxon>Boletales</taxon>
        <taxon>Boletineae</taxon>
        <taxon>Boletaceae</taxon>
        <taxon>Boletoideae</taxon>
        <taxon>Boletus</taxon>
    </lineage>
</organism>
<proteinExistence type="predicted"/>
<evidence type="ECO:0000256" key="1">
    <source>
        <dbReference type="SAM" id="Phobius"/>
    </source>
</evidence>